<reference evidence="2" key="1">
    <citation type="journal article" date="2019" name="Int. J. Syst. Evol. Microbiol.">
        <title>The Global Catalogue of Microorganisms (GCM) 10K type strain sequencing project: providing services to taxonomists for standard genome sequencing and annotation.</title>
        <authorList>
            <consortium name="The Broad Institute Genomics Platform"/>
            <consortium name="The Broad Institute Genome Sequencing Center for Infectious Disease"/>
            <person name="Wu L."/>
            <person name="Ma J."/>
        </authorList>
    </citation>
    <scope>NUCLEOTIDE SEQUENCE [LARGE SCALE GENOMIC DNA]</scope>
    <source>
        <strain evidence="2">CCUG 53270</strain>
    </source>
</reference>
<sequence length="251" mass="29245">MDLEWKNNIDWKVHTLNKKIYLMRDHNWAFAAWEIAKLEGEIRDKSLVVHVDSHFDDVTDGLSVKGLHDAKTIEEIISVSRSFDRSLGQIPPSNIMHIDNFIWASVGRGTVEEVIHVSKDNQELNTLSDLEWYYVDKLPKDCNYRTKLFKNCDAFFEEFSQVRFSEFVGDRTVILDFDIDTFNQLDSTIRSDLVPESEVRLCVQKLLDLYPWDLITIAISPDYCGGTEEAAYLLNIVLDEFNLRIEDMVLW</sequence>
<keyword evidence="2" id="KW-1185">Reference proteome</keyword>
<dbReference type="Proteomes" id="UP001597180">
    <property type="component" value="Unassembled WGS sequence"/>
</dbReference>
<organism evidence="1 2">
    <name type="scientific">Paenibacillus vulneris</name>
    <dbReference type="NCBI Taxonomy" id="1133364"/>
    <lineage>
        <taxon>Bacteria</taxon>
        <taxon>Bacillati</taxon>
        <taxon>Bacillota</taxon>
        <taxon>Bacilli</taxon>
        <taxon>Bacillales</taxon>
        <taxon>Paenibacillaceae</taxon>
        <taxon>Paenibacillus</taxon>
    </lineage>
</organism>
<comment type="caution">
    <text evidence="1">The sequence shown here is derived from an EMBL/GenBank/DDBJ whole genome shotgun (WGS) entry which is preliminary data.</text>
</comment>
<gene>
    <name evidence="1" type="ORF">ACFQ4B_05620</name>
</gene>
<name>A0ABW3UH50_9BACL</name>
<dbReference type="EMBL" id="JBHTLU010000012">
    <property type="protein sequence ID" value="MFD1219587.1"/>
    <property type="molecule type" value="Genomic_DNA"/>
</dbReference>
<accession>A0ABW3UH50</accession>
<dbReference type="RefSeq" id="WP_345594975.1">
    <property type="nucleotide sequence ID" value="NZ_BAABJG010000055.1"/>
</dbReference>
<proteinExistence type="predicted"/>
<evidence type="ECO:0000313" key="2">
    <source>
        <dbReference type="Proteomes" id="UP001597180"/>
    </source>
</evidence>
<evidence type="ECO:0000313" key="1">
    <source>
        <dbReference type="EMBL" id="MFD1219587.1"/>
    </source>
</evidence>
<protein>
    <submittedName>
        <fullName evidence="1">Uncharacterized protein</fullName>
    </submittedName>
</protein>